<dbReference type="InterPro" id="IPR011009">
    <property type="entry name" value="Kinase-like_dom_sf"/>
</dbReference>
<feature type="binding site" evidence="1">
    <location>
        <position position="32"/>
    </location>
    <ligand>
        <name>ATP</name>
        <dbReference type="ChEBI" id="CHEBI:30616"/>
    </ligand>
</feature>
<dbReference type="SUPFAM" id="SSF56112">
    <property type="entry name" value="Protein kinase-like (PK-like)"/>
    <property type="match status" value="1"/>
</dbReference>
<keyword evidence="1" id="KW-0547">Nucleotide-binding</keyword>
<accession>A0ABN9S2W3</accession>
<feature type="non-terminal residue" evidence="4">
    <location>
        <position position="1"/>
    </location>
</feature>
<keyword evidence="2" id="KW-0812">Transmembrane</keyword>
<feature type="transmembrane region" description="Helical" evidence="2">
    <location>
        <begin position="455"/>
        <end position="475"/>
    </location>
</feature>
<evidence type="ECO:0000256" key="1">
    <source>
        <dbReference type="PROSITE-ProRule" id="PRU10141"/>
    </source>
</evidence>
<dbReference type="Pfam" id="PF00069">
    <property type="entry name" value="Pkinase"/>
    <property type="match status" value="1"/>
</dbReference>
<dbReference type="InterPro" id="IPR017441">
    <property type="entry name" value="Protein_kinase_ATP_BS"/>
</dbReference>
<dbReference type="InterPro" id="IPR000719">
    <property type="entry name" value="Prot_kinase_dom"/>
</dbReference>
<proteinExistence type="predicted"/>
<reference evidence="4" key="1">
    <citation type="submission" date="2023-10" db="EMBL/GenBank/DDBJ databases">
        <authorList>
            <person name="Chen Y."/>
            <person name="Shah S."/>
            <person name="Dougan E. K."/>
            <person name="Thang M."/>
            <person name="Chan C."/>
        </authorList>
    </citation>
    <scope>NUCLEOTIDE SEQUENCE [LARGE SCALE GENOMIC DNA]</scope>
</reference>
<dbReference type="SMART" id="SM00220">
    <property type="entry name" value="S_TKc"/>
    <property type="match status" value="1"/>
</dbReference>
<keyword evidence="2" id="KW-0472">Membrane</keyword>
<dbReference type="PANTHER" id="PTHR24348">
    <property type="entry name" value="SERINE/THREONINE-PROTEIN KINASE UNC-51-RELATED"/>
    <property type="match status" value="1"/>
</dbReference>
<name>A0ABN9S2W3_9DINO</name>
<dbReference type="EMBL" id="CAUYUJ010009158">
    <property type="protein sequence ID" value="CAK0826018.1"/>
    <property type="molecule type" value="Genomic_DNA"/>
</dbReference>
<dbReference type="InterPro" id="IPR045269">
    <property type="entry name" value="Atg1-like"/>
</dbReference>
<organism evidence="4 5">
    <name type="scientific">Prorocentrum cordatum</name>
    <dbReference type="NCBI Taxonomy" id="2364126"/>
    <lineage>
        <taxon>Eukaryota</taxon>
        <taxon>Sar</taxon>
        <taxon>Alveolata</taxon>
        <taxon>Dinophyceae</taxon>
        <taxon>Prorocentrales</taxon>
        <taxon>Prorocentraceae</taxon>
        <taxon>Prorocentrum</taxon>
    </lineage>
</organism>
<dbReference type="Proteomes" id="UP001189429">
    <property type="component" value="Unassembled WGS sequence"/>
</dbReference>
<sequence>DLYAIGAKIGQGSYGSVNTAFTRESNVQRAVKTIDKTRLTSKTSDKLRVARLRLFQRELAIMKMLDHPHIVRLYHTFEDARHHFLVMESCEATSAHVLGQVLKGTNYRTKSNTFEQLFCTQDVELLLRYLDGQLADSLPPLVQAAVQQKSTDYITGVHADILEPRSVTYIYVLFAHSGFYIGKCNGQRRSGIPSGVAARAMEHLRALRLPATRDGKIARYRLLRESLGSVAYLPVYHFESEVRALAMESSLIGMLDPPCNGLDVAQLPWSTKTEEYAAHLLLGMAKDTEVFAFVKSKCWHPQGGHLCTKAGHSCVRRVVDMAGTPFAKGWRTMGRAVRAVVAGTGRSREVFSMDDVVPALRGRILAEALAPGLQAAMASAVTSTAPVAVLTPLQRHLICAELDHRAKLTEGTLEELIKEIGSKWSQRAVVQRLGDGIKRMGDPTTKGVVILPTSVFLFLTILTLTCGVVVGYQLVPRGFMTYSYLKYLAIEAVRNLAIGPVGVVGHGLIVSCVPRLFALVLTGWCSHAVFFCLGPLVGVFVVPALWSWRSQAAGVRAPVPSEAVRAGTEGSAPFGCAASPVGFTADEGRHSECHGQVMCTPHAFRYRVGGPAVHHERITLLDCLMHPMVRDSAGRWALVFAAAALLASSTPQADGPTMGCRTTQWCLDQSRHGAGGPLAWHSKWKAEARLRDTDSIGQHCEMNGRLPELGSCYDQVDYAEFVSHELICRQSPPIEGRRCEGTVTAQVAAEDKQAGKDNSAKVASESLLVVEVDRYVGVSASQGHLCIATALADFIVDHARADAAIAEERRKAREERAARVWLFESFSQAGAAALTELLASAPGYSSDSQRVKHYGKDMVSWPDLSTAPVDVADLAGGAERESLSGWRRAVLKGEPSASDLSAASVPQRPYVDPIFGQQPQGLRPFVGKSLQGGMISFRVARAGDPYSLGFFFVEKVGKGTLRLVFDTRVANEGFAAPPKTTLPTAAARAALESDHPVVLDSVAAAGYVDNFAIAGGDPIAVTTKRDEVTRTLEAWGLPAHSLDTASAVSVFTGLGINGDLGTVRVKPASVMRLRQALLAVLRRGAASPRMLEVLLGHITWTMMCKRETLCILSSVHAFKSQKGPGVGPLWASVKFELWCVASTLPLWASHMNIPWGPHVSASDATPIGVGVCTRKEVGPRVAEFGRQAERWRSRCTSAVSARSNALGLGGAPDDFDLIEGFLDSNPEGFCKGFNEIPEELMQVSSWVTVISRRHWNPSNNILEHEGDALCDAELFGGTLSFLENSAGSDPTRARYRCHALRFLDWLGWHELNLTAASQLDSVLACFLTDLALCGFDTATGRMTVAALRHFLTHILVGKRPLPRSARALDGWRRLGSRQLRLPLPRSAAVAVAGWPIWMNLPSMAIFVALVSPAYLRPSKTYRLRVGSLVPPIPGANFNAWGIIVNDAVLDDAPGLWPARHALTLNAPVNASLLNLRPAVERAMFRQALHERGLQRRIRDLAPRIAEFGEQVFARLSELIEVGFVKGSVPLPVPLQPAPALPRGAKRAPVLSRK</sequence>
<dbReference type="PROSITE" id="PS50011">
    <property type="entry name" value="PROTEIN_KINASE_DOM"/>
    <property type="match status" value="1"/>
</dbReference>
<evidence type="ECO:0000259" key="3">
    <source>
        <dbReference type="PROSITE" id="PS50011"/>
    </source>
</evidence>
<keyword evidence="5" id="KW-1185">Reference proteome</keyword>
<evidence type="ECO:0000313" key="5">
    <source>
        <dbReference type="Proteomes" id="UP001189429"/>
    </source>
</evidence>
<gene>
    <name evidence="4" type="ORF">PCOR1329_LOCUS25986</name>
</gene>
<feature type="domain" description="Protein kinase" evidence="3">
    <location>
        <begin position="3"/>
        <end position="291"/>
    </location>
</feature>
<comment type="caution">
    <text evidence="4">The sequence shown here is derived from an EMBL/GenBank/DDBJ whole genome shotgun (WGS) entry which is preliminary data.</text>
</comment>
<dbReference type="Gene3D" id="3.30.200.20">
    <property type="entry name" value="Phosphorylase Kinase, domain 1"/>
    <property type="match status" value="1"/>
</dbReference>
<dbReference type="PROSITE" id="PS00107">
    <property type="entry name" value="PROTEIN_KINASE_ATP"/>
    <property type="match status" value="1"/>
</dbReference>
<evidence type="ECO:0000256" key="2">
    <source>
        <dbReference type="SAM" id="Phobius"/>
    </source>
</evidence>
<keyword evidence="1" id="KW-0067">ATP-binding</keyword>
<keyword evidence="2" id="KW-1133">Transmembrane helix</keyword>
<protein>
    <recommendedName>
        <fullName evidence="3">Protein kinase domain-containing protein</fullName>
    </recommendedName>
</protein>
<feature type="transmembrane region" description="Helical" evidence="2">
    <location>
        <begin position="527"/>
        <end position="546"/>
    </location>
</feature>
<evidence type="ECO:0000313" key="4">
    <source>
        <dbReference type="EMBL" id="CAK0826018.1"/>
    </source>
</evidence>